<gene>
    <name evidence="3" type="ORF">PL2TA16_01901</name>
</gene>
<evidence type="ECO:0000256" key="2">
    <source>
        <dbReference type="SAM" id="SignalP"/>
    </source>
</evidence>
<feature type="region of interest" description="Disordered" evidence="1">
    <location>
        <begin position="27"/>
        <end position="83"/>
    </location>
</feature>
<feature type="signal peptide" evidence="2">
    <location>
        <begin position="1"/>
        <end position="21"/>
    </location>
</feature>
<proteinExistence type="predicted"/>
<evidence type="ECO:0000313" key="4">
    <source>
        <dbReference type="Proteomes" id="UP000017820"/>
    </source>
</evidence>
<dbReference type="AlphaFoldDB" id="V4J672"/>
<evidence type="ECO:0000256" key="1">
    <source>
        <dbReference type="SAM" id="MobiDB-lite"/>
    </source>
</evidence>
<comment type="caution">
    <text evidence="3">The sequence shown here is derived from an EMBL/GenBank/DDBJ whole genome shotgun (WGS) entry which is preliminary data.</text>
</comment>
<accession>V4J672</accession>
<feature type="compositionally biased region" description="Low complexity" evidence="1">
    <location>
        <begin position="48"/>
        <end position="77"/>
    </location>
</feature>
<feature type="compositionally biased region" description="Polar residues" evidence="1">
    <location>
        <begin position="37"/>
        <end position="47"/>
    </location>
</feature>
<dbReference type="RefSeq" id="WP_023402154.1">
    <property type="nucleotide sequence ID" value="NZ_AUSV01000134.1"/>
</dbReference>
<evidence type="ECO:0008006" key="5">
    <source>
        <dbReference type="Google" id="ProtNLM"/>
    </source>
</evidence>
<dbReference type="PATRIC" id="fig|1353533.3.peg.5341"/>
<name>V4J672_PSEL2</name>
<dbReference type="PROSITE" id="PS51257">
    <property type="entry name" value="PROKAR_LIPOPROTEIN"/>
    <property type="match status" value="1"/>
</dbReference>
<feature type="chain" id="PRO_5004718828" description="Lipoprotein" evidence="2">
    <location>
        <begin position="22"/>
        <end position="527"/>
    </location>
</feature>
<keyword evidence="2" id="KW-0732">Signal</keyword>
<dbReference type="Proteomes" id="UP000017820">
    <property type="component" value="Unassembled WGS sequence"/>
</dbReference>
<dbReference type="GeneID" id="29919107"/>
<protein>
    <recommendedName>
        <fullName evidence="5">Lipoprotein</fullName>
    </recommendedName>
</protein>
<reference evidence="3 4" key="1">
    <citation type="submission" date="2013-07" db="EMBL/GenBank/DDBJ databases">
        <title>Draft genome sequence of Pseudoalteromonas luteoviolacea 2ta16.</title>
        <authorList>
            <person name="Allen E.E."/>
            <person name="Azam F."/>
            <person name="Podell S."/>
        </authorList>
    </citation>
    <scope>NUCLEOTIDE SEQUENCE [LARGE SCALE GENOMIC DNA]</scope>
    <source>
        <strain evidence="3 4">2ta16</strain>
    </source>
</reference>
<dbReference type="EMBL" id="AUSV01000134">
    <property type="protein sequence ID" value="ESP90797.1"/>
    <property type="molecule type" value="Genomic_DNA"/>
</dbReference>
<organism evidence="3 4">
    <name type="scientific">Pseudoalteromonas luteoviolacea (strain 2ta16)</name>
    <dbReference type="NCBI Taxonomy" id="1353533"/>
    <lineage>
        <taxon>Bacteria</taxon>
        <taxon>Pseudomonadati</taxon>
        <taxon>Pseudomonadota</taxon>
        <taxon>Gammaproteobacteria</taxon>
        <taxon>Alteromonadales</taxon>
        <taxon>Pseudoalteromonadaceae</taxon>
        <taxon>Pseudoalteromonas</taxon>
    </lineage>
</organism>
<sequence length="527" mass="59219">MYKSHLKTLSLAILCSTLFTGCGGGGGGGGPKGPSIDLSNNNNTPSQNTGSTASNNNNTTTGTVNNNSGNTVTNPPVTDDHSRYARRGRVIDGYVQGATVWLDLNNNAVKDDNEPSVVSTDKGSYELELTEEQAQCAAYVPTYVDVPVGAIDEDLGEVTKAYQMVLPPTLTSLEGEDQQHITPLTTVLWQSLYKTDAYKDKTCTTILADDVLQEQLKIVMRETIDQVIEHYNISEQQLFSDYIESGDEALKKLAEDIVKGLQASVEKYLKLAKEYVDAHEIRVLHYLDTPPEQPDSTELVWYRSILIYGKDGSTPVDERVRMDDNLETVLFVQYDRKEITSPWSDNHTYIQTTDLVKNSADDIGHCFQFERLEVKISGFTYELRNWKSIDRTSQQQACDDNIDFSDAENRVLSVSYSKDKVSYLTEFHQNAESIAELDDWKNMSEKSEILDVLVLVAYFSLAGYEFDDNVNIPFSSWHKRVTDDSGDNRVITSRDSDGTWQRQTYQDDFTYVQECSTDGQTWAECSN</sequence>
<evidence type="ECO:0000313" key="3">
    <source>
        <dbReference type="EMBL" id="ESP90797.1"/>
    </source>
</evidence>